<accession>A0A1H9ZQF7</accession>
<dbReference type="STRING" id="930131.SAMN05216389_102388"/>
<dbReference type="NCBIfam" id="NF040982">
    <property type="entry name" value="ComGD"/>
    <property type="match status" value="1"/>
</dbReference>
<keyword evidence="4" id="KW-1185">Reference proteome</keyword>
<comment type="subcellular location">
    <subcellularLocation>
        <location evidence="1">Cell surface</location>
    </subcellularLocation>
</comment>
<protein>
    <submittedName>
        <fullName evidence="3">Prepilin-type N-terminal cleavage/methylation domain-containing protein</fullName>
    </submittedName>
</protein>
<dbReference type="OrthoDB" id="1653576at2"/>
<dbReference type="InterPro" id="IPR045584">
    <property type="entry name" value="Pilin-like"/>
</dbReference>
<name>A0A1H9ZQF7_9BACI</name>
<dbReference type="PROSITE" id="PS00409">
    <property type="entry name" value="PROKAR_NTER_METHYL"/>
    <property type="match status" value="1"/>
</dbReference>
<dbReference type="GO" id="GO:0030420">
    <property type="term" value="P:establishment of competence for transformation"/>
    <property type="evidence" value="ECO:0007669"/>
    <property type="project" value="UniProtKB-KW"/>
</dbReference>
<dbReference type="GO" id="GO:0009986">
    <property type="term" value="C:cell surface"/>
    <property type="evidence" value="ECO:0007669"/>
    <property type="project" value="UniProtKB-SubCell"/>
</dbReference>
<dbReference type="Proteomes" id="UP000198618">
    <property type="component" value="Unassembled WGS sequence"/>
</dbReference>
<evidence type="ECO:0000256" key="1">
    <source>
        <dbReference type="ARBA" id="ARBA00004241"/>
    </source>
</evidence>
<gene>
    <name evidence="3" type="ORF">SAMN05216389_102388</name>
</gene>
<dbReference type="Gene3D" id="3.30.700.10">
    <property type="entry name" value="Glycoprotein, Type 4 Pilin"/>
    <property type="match status" value="1"/>
</dbReference>
<dbReference type="PIRSF" id="PIRSF021292">
    <property type="entry name" value="Competence_ComGD"/>
    <property type="match status" value="1"/>
</dbReference>
<evidence type="ECO:0000313" key="3">
    <source>
        <dbReference type="EMBL" id="SES83446.1"/>
    </source>
</evidence>
<dbReference type="InterPro" id="IPR016785">
    <property type="entry name" value="ComGD"/>
</dbReference>
<dbReference type="EMBL" id="FOHE01000002">
    <property type="protein sequence ID" value="SES83446.1"/>
    <property type="molecule type" value="Genomic_DNA"/>
</dbReference>
<keyword evidence="2" id="KW-0178">Competence</keyword>
<sequence>MKNMKGFTLLEVLFTLAILSILITLSAPLTISSLAKHQEKQFFQTLQFDVMLVQNLSINNNNYIRIKLNDKSYELINGARSKPIAIRNLPKKWYITKQNLDTISFNRDGSIRRAGTIKITTEQSSYNVVFPLGKGRGYINIDKE</sequence>
<dbReference type="InterPro" id="IPR012902">
    <property type="entry name" value="N_methyl_site"/>
</dbReference>
<evidence type="ECO:0000313" key="4">
    <source>
        <dbReference type="Proteomes" id="UP000198618"/>
    </source>
</evidence>
<dbReference type="Pfam" id="PF07963">
    <property type="entry name" value="N_methyl"/>
    <property type="match status" value="1"/>
</dbReference>
<dbReference type="SUPFAM" id="SSF54523">
    <property type="entry name" value="Pili subunits"/>
    <property type="match status" value="1"/>
</dbReference>
<evidence type="ECO:0000256" key="2">
    <source>
        <dbReference type="ARBA" id="ARBA00023287"/>
    </source>
</evidence>
<dbReference type="AlphaFoldDB" id="A0A1H9ZQF7"/>
<dbReference type="RefSeq" id="WP_090867151.1">
    <property type="nucleotide sequence ID" value="NZ_FOHE01000002.1"/>
</dbReference>
<organism evidence="3 4">
    <name type="scientific">Oceanobacillus limi</name>
    <dbReference type="NCBI Taxonomy" id="930131"/>
    <lineage>
        <taxon>Bacteria</taxon>
        <taxon>Bacillati</taxon>
        <taxon>Bacillota</taxon>
        <taxon>Bacilli</taxon>
        <taxon>Bacillales</taxon>
        <taxon>Bacillaceae</taxon>
        <taxon>Oceanobacillus</taxon>
    </lineage>
</organism>
<proteinExistence type="predicted"/>
<reference evidence="3 4" key="1">
    <citation type="submission" date="2016-10" db="EMBL/GenBank/DDBJ databases">
        <authorList>
            <person name="de Groot N.N."/>
        </authorList>
    </citation>
    <scope>NUCLEOTIDE SEQUENCE [LARGE SCALE GENOMIC DNA]</scope>
    <source>
        <strain evidence="3 4">IBRC-M 10780</strain>
    </source>
</reference>
<dbReference type="NCBIfam" id="TIGR02532">
    <property type="entry name" value="IV_pilin_GFxxxE"/>
    <property type="match status" value="1"/>
</dbReference>